<sequence length="177" mass="20362">MPAYWSLGFQLSRYGYTGLDEVKTVVQRNLDKKIPLEVVYADVDYMERYADFTLGDVKILLEFHKTSSVDGFAEQFFSLQKWKGFGNYAEELHNKNIKVILIFDPAVDVTTEAFQEALEANVSFIEYRNESLVQSEVNKNYTDTNGTKVTCLKYLGNKITNSQVSNIRFDFQCNLNS</sequence>
<comment type="similarity">
    <text evidence="1 2">Belongs to the glycosyl hydrolase 31 family.</text>
</comment>
<dbReference type="Gene3D" id="3.20.20.80">
    <property type="entry name" value="Glycosidases"/>
    <property type="match status" value="1"/>
</dbReference>
<organism evidence="6">
    <name type="scientific">Enterobius vermicularis</name>
    <name type="common">Human pinworm</name>
    <dbReference type="NCBI Taxonomy" id="51028"/>
    <lineage>
        <taxon>Eukaryota</taxon>
        <taxon>Metazoa</taxon>
        <taxon>Ecdysozoa</taxon>
        <taxon>Nematoda</taxon>
        <taxon>Chromadorea</taxon>
        <taxon>Rhabditida</taxon>
        <taxon>Spirurina</taxon>
        <taxon>Oxyuridomorpha</taxon>
        <taxon>Oxyuroidea</taxon>
        <taxon>Oxyuridae</taxon>
        <taxon>Enterobius</taxon>
    </lineage>
</organism>
<accession>A0A0N4UU50</accession>
<evidence type="ECO:0000256" key="2">
    <source>
        <dbReference type="RuleBase" id="RU361185"/>
    </source>
</evidence>
<dbReference type="WBParaSite" id="EVEC_0000089301-mRNA-1">
    <property type="protein sequence ID" value="EVEC_0000089301-mRNA-1"/>
    <property type="gene ID" value="EVEC_0000089301"/>
</dbReference>
<dbReference type="OrthoDB" id="1334205at2759"/>
<keyword evidence="2" id="KW-0378">Hydrolase</keyword>
<dbReference type="PANTHER" id="PTHR22762:SF133">
    <property type="entry name" value="P-TYPE DOMAIN-CONTAINING PROTEIN"/>
    <property type="match status" value="1"/>
</dbReference>
<feature type="domain" description="Glycoside hydrolase family 31 TIM barrel" evidence="3">
    <location>
        <begin position="1"/>
        <end position="146"/>
    </location>
</feature>
<evidence type="ECO:0000256" key="1">
    <source>
        <dbReference type="ARBA" id="ARBA00007806"/>
    </source>
</evidence>
<reference evidence="4 5" key="2">
    <citation type="submission" date="2018-10" db="EMBL/GenBank/DDBJ databases">
        <authorList>
            <consortium name="Pathogen Informatics"/>
        </authorList>
    </citation>
    <scope>NUCLEOTIDE SEQUENCE [LARGE SCALE GENOMIC DNA]</scope>
</reference>
<dbReference type="STRING" id="51028.A0A0N4UU50"/>
<dbReference type="Pfam" id="PF01055">
    <property type="entry name" value="Glyco_hydro_31_2nd"/>
    <property type="match status" value="1"/>
</dbReference>
<reference evidence="6" key="1">
    <citation type="submission" date="2017-02" db="UniProtKB">
        <authorList>
            <consortium name="WormBaseParasite"/>
        </authorList>
    </citation>
    <scope>IDENTIFICATION</scope>
</reference>
<dbReference type="GO" id="GO:0005975">
    <property type="term" value="P:carbohydrate metabolic process"/>
    <property type="evidence" value="ECO:0007669"/>
    <property type="project" value="InterPro"/>
</dbReference>
<dbReference type="EMBL" id="UXUI01001599">
    <property type="protein sequence ID" value="VDD85472.1"/>
    <property type="molecule type" value="Genomic_DNA"/>
</dbReference>
<keyword evidence="2" id="KW-0326">Glycosidase</keyword>
<evidence type="ECO:0000313" key="4">
    <source>
        <dbReference type="EMBL" id="VDD85472.1"/>
    </source>
</evidence>
<dbReference type="Proteomes" id="UP000274131">
    <property type="component" value="Unassembled WGS sequence"/>
</dbReference>
<gene>
    <name evidence="4" type="ORF">EVEC_LOCUS615</name>
</gene>
<proteinExistence type="inferred from homology"/>
<dbReference type="PANTHER" id="PTHR22762">
    <property type="entry name" value="ALPHA-GLUCOSIDASE"/>
    <property type="match status" value="1"/>
</dbReference>
<evidence type="ECO:0000313" key="5">
    <source>
        <dbReference type="Proteomes" id="UP000274131"/>
    </source>
</evidence>
<dbReference type="AlphaFoldDB" id="A0A0N4UU50"/>
<evidence type="ECO:0000313" key="6">
    <source>
        <dbReference type="WBParaSite" id="EVEC_0000089301-mRNA-1"/>
    </source>
</evidence>
<keyword evidence="5" id="KW-1185">Reference proteome</keyword>
<dbReference type="GO" id="GO:0004558">
    <property type="term" value="F:alpha-1,4-glucosidase activity"/>
    <property type="evidence" value="ECO:0007669"/>
    <property type="project" value="TreeGrafter"/>
</dbReference>
<dbReference type="SUPFAM" id="SSF51445">
    <property type="entry name" value="(Trans)glycosidases"/>
    <property type="match status" value="1"/>
</dbReference>
<protein>
    <submittedName>
        <fullName evidence="6">ANF_receptor domain-containing protein</fullName>
    </submittedName>
</protein>
<evidence type="ECO:0000259" key="3">
    <source>
        <dbReference type="Pfam" id="PF01055"/>
    </source>
</evidence>
<dbReference type="InterPro" id="IPR000322">
    <property type="entry name" value="Glyco_hydro_31_TIM"/>
</dbReference>
<name>A0A0N4UU50_ENTVE</name>
<dbReference type="InterPro" id="IPR017853">
    <property type="entry name" value="GH"/>
</dbReference>